<dbReference type="EMBL" id="DF977002">
    <property type="protein sequence ID" value="GAQ25577.1"/>
    <property type="molecule type" value="Genomic_DNA"/>
</dbReference>
<gene>
    <name evidence="6" type="ORF">TSYNT_8106</name>
</gene>
<keyword evidence="3" id="KW-0547">Nucleotide-binding</keyword>
<dbReference type="SUPFAM" id="SSF52540">
    <property type="entry name" value="P-loop containing nucleoside triphosphate hydrolases"/>
    <property type="match status" value="1"/>
</dbReference>
<evidence type="ECO:0000256" key="3">
    <source>
        <dbReference type="ARBA" id="ARBA00022741"/>
    </source>
</evidence>
<evidence type="ECO:0000313" key="7">
    <source>
        <dbReference type="Proteomes" id="UP000062160"/>
    </source>
</evidence>
<dbReference type="Pfam" id="PF08352">
    <property type="entry name" value="oligo_HPY"/>
    <property type="match status" value="1"/>
</dbReference>
<feature type="domain" description="ABC transporter" evidence="5">
    <location>
        <begin position="9"/>
        <end position="259"/>
    </location>
</feature>
<dbReference type="InterPro" id="IPR027417">
    <property type="entry name" value="P-loop_NTPase"/>
</dbReference>
<dbReference type="NCBIfam" id="TIGR01727">
    <property type="entry name" value="oligo_HPY"/>
    <property type="match status" value="1"/>
</dbReference>
<dbReference type="Gene3D" id="3.40.50.300">
    <property type="entry name" value="P-loop containing nucleotide triphosphate hydrolases"/>
    <property type="match status" value="1"/>
</dbReference>
<dbReference type="RefSeq" id="WP_059032989.1">
    <property type="nucleotide sequence ID" value="NZ_DF977002.1"/>
</dbReference>
<sequence>MTENNDNIIEVKNLVKYFPLRGGLLGQPTSWVHAVDDVSFNIKRGQTLGLVGESGCGKTTVGRLVLKLIEPTSGEVIFNSKNIYDEKFWKEKEFRRNAQIIFQDAFSSFDIRKNVESIVGEPLLVHGIAQGKELKEKVDDLLKLVGLKPEIAKEYPHTLSSGQKQCVGIARSLALNPTFVVADEPISALDVSVRAQILNLLKDLQKKLNLTYLFISHDIRVVYYLSDYIAVMYVGKLVETGPAEEVFAHRLHPYTEALLTAVPIEDPKMRAPKEILQGEVPSPVDPPPGCRFYPRCKYAIAKCKDENPELIEKSPGHFVSCFVDFHGSKTII</sequence>
<dbReference type="CDD" id="cd03257">
    <property type="entry name" value="ABC_NikE_OppD_transporters"/>
    <property type="match status" value="1"/>
</dbReference>
<protein>
    <submittedName>
        <fullName evidence="6">Oligopeptide transport system ATP-binding protein</fullName>
    </submittedName>
</protein>
<keyword evidence="7" id="KW-1185">Reference proteome</keyword>
<accession>A0A0U9HFI3</accession>
<dbReference type="Pfam" id="PF00005">
    <property type="entry name" value="ABC_tran"/>
    <property type="match status" value="1"/>
</dbReference>
<dbReference type="GO" id="GO:0015833">
    <property type="term" value="P:peptide transport"/>
    <property type="evidence" value="ECO:0007669"/>
    <property type="project" value="InterPro"/>
</dbReference>
<proteinExistence type="inferred from homology"/>
<dbReference type="InterPro" id="IPR017871">
    <property type="entry name" value="ABC_transporter-like_CS"/>
</dbReference>
<dbReference type="PROSITE" id="PS00211">
    <property type="entry name" value="ABC_TRANSPORTER_1"/>
    <property type="match status" value="1"/>
</dbReference>
<evidence type="ECO:0000256" key="1">
    <source>
        <dbReference type="ARBA" id="ARBA00005417"/>
    </source>
</evidence>
<dbReference type="GO" id="GO:0055085">
    <property type="term" value="P:transmembrane transport"/>
    <property type="evidence" value="ECO:0007669"/>
    <property type="project" value="UniProtKB-ARBA"/>
</dbReference>
<dbReference type="SMART" id="SM00382">
    <property type="entry name" value="AAA"/>
    <property type="match status" value="1"/>
</dbReference>
<dbReference type="InterPro" id="IPR050319">
    <property type="entry name" value="ABC_transp_ATP-bind"/>
</dbReference>
<evidence type="ECO:0000256" key="2">
    <source>
        <dbReference type="ARBA" id="ARBA00022448"/>
    </source>
</evidence>
<dbReference type="FunFam" id="3.40.50.300:FF:000016">
    <property type="entry name" value="Oligopeptide ABC transporter ATP-binding component"/>
    <property type="match status" value="1"/>
</dbReference>
<reference evidence="6" key="1">
    <citation type="journal article" date="2016" name="Genome Announc.">
        <title>Draft Genome Sequence of the Syntrophic Lactate-Degrading Bacterium Tepidanaerobacter syntrophicus JLT.</title>
        <authorList>
            <person name="Matsuura N."/>
            <person name="Ohashi A."/>
            <person name="Tourlousse D.M."/>
            <person name="Sekiguchi Y."/>
        </authorList>
    </citation>
    <scope>NUCLEOTIDE SEQUENCE [LARGE SCALE GENOMIC DNA]</scope>
    <source>
        <strain evidence="6">JL</strain>
    </source>
</reference>
<keyword evidence="4 6" id="KW-0067">ATP-binding</keyword>
<dbReference type="STRING" id="224999.GCA_001485475_01607"/>
<evidence type="ECO:0000313" key="6">
    <source>
        <dbReference type="EMBL" id="GAQ25577.1"/>
    </source>
</evidence>
<comment type="similarity">
    <text evidence="1">Belongs to the ABC transporter superfamily.</text>
</comment>
<dbReference type="OrthoDB" id="9806285at2"/>
<dbReference type="PROSITE" id="PS50893">
    <property type="entry name" value="ABC_TRANSPORTER_2"/>
    <property type="match status" value="1"/>
</dbReference>
<dbReference type="PANTHER" id="PTHR43776">
    <property type="entry name" value="TRANSPORT ATP-BINDING PROTEIN"/>
    <property type="match status" value="1"/>
</dbReference>
<dbReference type="AlphaFoldDB" id="A0A0U9HFI3"/>
<dbReference type="InterPro" id="IPR003439">
    <property type="entry name" value="ABC_transporter-like_ATP-bd"/>
</dbReference>
<keyword evidence="2" id="KW-0813">Transport</keyword>
<dbReference type="PANTHER" id="PTHR43776:SF7">
    <property type="entry name" value="D,D-DIPEPTIDE TRANSPORT ATP-BINDING PROTEIN DDPF-RELATED"/>
    <property type="match status" value="1"/>
</dbReference>
<evidence type="ECO:0000259" key="5">
    <source>
        <dbReference type="PROSITE" id="PS50893"/>
    </source>
</evidence>
<name>A0A0U9HFI3_9FIRM</name>
<dbReference type="InterPro" id="IPR003593">
    <property type="entry name" value="AAA+_ATPase"/>
</dbReference>
<dbReference type="GO" id="GO:0016887">
    <property type="term" value="F:ATP hydrolysis activity"/>
    <property type="evidence" value="ECO:0007669"/>
    <property type="project" value="InterPro"/>
</dbReference>
<organism evidence="6">
    <name type="scientific">Tepidanaerobacter syntrophicus</name>
    <dbReference type="NCBI Taxonomy" id="224999"/>
    <lineage>
        <taxon>Bacteria</taxon>
        <taxon>Bacillati</taxon>
        <taxon>Bacillota</taxon>
        <taxon>Clostridia</taxon>
        <taxon>Thermosediminibacterales</taxon>
        <taxon>Tepidanaerobacteraceae</taxon>
        <taxon>Tepidanaerobacter</taxon>
    </lineage>
</organism>
<dbReference type="Proteomes" id="UP000062160">
    <property type="component" value="Unassembled WGS sequence"/>
</dbReference>
<dbReference type="GO" id="GO:0005524">
    <property type="term" value="F:ATP binding"/>
    <property type="evidence" value="ECO:0007669"/>
    <property type="project" value="UniProtKB-KW"/>
</dbReference>
<dbReference type="InterPro" id="IPR013563">
    <property type="entry name" value="Oligopep_ABC_C"/>
</dbReference>
<evidence type="ECO:0000256" key="4">
    <source>
        <dbReference type="ARBA" id="ARBA00022840"/>
    </source>
</evidence>